<dbReference type="SUPFAM" id="SSF50044">
    <property type="entry name" value="SH3-domain"/>
    <property type="match status" value="2"/>
</dbReference>
<feature type="compositionally biased region" description="Basic and acidic residues" evidence="2">
    <location>
        <begin position="69"/>
        <end position="78"/>
    </location>
</feature>
<keyword evidence="1" id="KW-0597">Phosphoprotein</keyword>
<accession>A0A3Q3XGY9</accession>
<evidence type="ECO:0000259" key="3">
    <source>
        <dbReference type="Pfam" id="PF14603"/>
    </source>
</evidence>
<feature type="compositionally biased region" description="Basic and acidic residues" evidence="2">
    <location>
        <begin position="315"/>
        <end position="354"/>
    </location>
</feature>
<dbReference type="PANTHER" id="PTHR16830">
    <property type="entry name" value="SH2 CONTAINING ADAPTOR PRAM-1 RELATED"/>
    <property type="match status" value="1"/>
</dbReference>
<feature type="domain" description="Helically-extended SH3" evidence="3">
    <location>
        <begin position="464"/>
        <end position="544"/>
    </location>
</feature>
<organism evidence="4 5">
    <name type="scientific">Mola mola</name>
    <name type="common">Ocean sunfish</name>
    <name type="synonym">Tetraodon mola</name>
    <dbReference type="NCBI Taxonomy" id="94237"/>
    <lineage>
        <taxon>Eukaryota</taxon>
        <taxon>Metazoa</taxon>
        <taxon>Chordata</taxon>
        <taxon>Craniata</taxon>
        <taxon>Vertebrata</taxon>
        <taxon>Euteleostomi</taxon>
        <taxon>Actinopterygii</taxon>
        <taxon>Neopterygii</taxon>
        <taxon>Teleostei</taxon>
        <taxon>Neoteleostei</taxon>
        <taxon>Acanthomorphata</taxon>
        <taxon>Eupercaria</taxon>
        <taxon>Tetraodontiformes</taxon>
        <taxon>Molidae</taxon>
        <taxon>Mola</taxon>
    </lineage>
</organism>
<reference evidence="4" key="1">
    <citation type="submission" date="2025-08" db="UniProtKB">
        <authorList>
            <consortium name="Ensembl"/>
        </authorList>
    </citation>
    <scope>IDENTIFICATION</scope>
</reference>
<dbReference type="OMA" id="ANDSKPM"/>
<feature type="compositionally biased region" description="Polar residues" evidence="2">
    <location>
        <begin position="198"/>
        <end position="226"/>
    </location>
</feature>
<dbReference type="Gene3D" id="2.30.30.40">
    <property type="entry name" value="SH3 Domains"/>
    <property type="match status" value="2"/>
</dbReference>
<evidence type="ECO:0000313" key="5">
    <source>
        <dbReference type="Proteomes" id="UP000261620"/>
    </source>
</evidence>
<keyword evidence="5" id="KW-1185">Reference proteome</keyword>
<dbReference type="PANTHER" id="PTHR16830:SF19">
    <property type="entry name" value="FYN-BINDING PROTEIN-LIKE-RELATED"/>
    <property type="match status" value="1"/>
</dbReference>
<sequence>MARFQGGGASTDEQSSTPLAGRTKQPLHPTLSTGPTIQTKKPVLESLSGSAINIPPKPNFLKNTVSAKSETDVQEPNKSKALASRFSNTQDDTKTNGKHFINKQQIPPKPHLSQVPEAKGPGQKPPPNKPCLGSTLSDGMPAVPKPPPAAVPKPSWVKQDAGGGETGSTPPMPTLLQKPSSSVLKLRQQNEEMGAANHNVTNKPPFVPNSTFNKSPSNFKMAQNMFNKDMDRTEQSECGVRAEGASTRPLAAMTSITPSKPPASKKPSIKRPFPPASSVNGNATSGPKQNPLPNSLALGHPPAKPNRPPKVNLEQFKRGSEASDAEKMKNKGEKKRLEAEKKEQKEREKKEQDARKKFKLVGPLETIQQGKACVDCRGSKTDLALKQGDCLDIIRVQGNPEGKWLGRTQDGSSEFTHFTGLILACSSSLYLEQLYQSKLSEEYKMSFIRSHKVSFGDVTVNLCQYEGELKVLYQVTVISTLTSKKWASKDLPVKAGEELDVIMKAGNDKLICRNEEGKFGYVLTSHIVMDDGDIYDDIGDGMFIFNNFMSYCRF</sequence>
<evidence type="ECO:0000256" key="2">
    <source>
        <dbReference type="SAM" id="MobiDB-lite"/>
    </source>
</evidence>
<dbReference type="InterPro" id="IPR036028">
    <property type="entry name" value="SH3-like_dom_sf"/>
</dbReference>
<reference evidence="4" key="2">
    <citation type="submission" date="2025-09" db="UniProtKB">
        <authorList>
            <consortium name="Ensembl"/>
        </authorList>
    </citation>
    <scope>IDENTIFICATION</scope>
</reference>
<dbReference type="GO" id="GO:0005886">
    <property type="term" value="C:plasma membrane"/>
    <property type="evidence" value="ECO:0007669"/>
    <property type="project" value="InterPro"/>
</dbReference>
<name>A0A3Q3XGY9_MOLML</name>
<proteinExistence type="predicted"/>
<dbReference type="GO" id="GO:0072659">
    <property type="term" value="P:protein localization to plasma membrane"/>
    <property type="evidence" value="ECO:0007669"/>
    <property type="project" value="TreeGrafter"/>
</dbReference>
<dbReference type="GO" id="GO:0050852">
    <property type="term" value="P:T cell receptor signaling pathway"/>
    <property type="evidence" value="ECO:0007669"/>
    <property type="project" value="TreeGrafter"/>
</dbReference>
<dbReference type="GO" id="GO:0007229">
    <property type="term" value="P:integrin-mediated signaling pathway"/>
    <property type="evidence" value="ECO:0007669"/>
    <property type="project" value="InterPro"/>
</dbReference>
<dbReference type="Proteomes" id="UP000261620">
    <property type="component" value="Unplaced"/>
</dbReference>
<dbReference type="InterPro" id="IPR029294">
    <property type="entry name" value="hSH3"/>
</dbReference>
<evidence type="ECO:0000256" key="1">
    <source>
        <dbReference type="ARBA" id="ARBA00022553"/>
    </source>
</evidence>
<feature type="compositionally biased region" description="Polar residues" evidence="2">
    <location>
        <begin position="30"/>
        <end position="39"/>
    </location>
</feature>
<dbReference type="Ensembl" id="ENSMMOT00000028699.1">
    <property type="protein sequence ID" value="ENSMMOP00000028220.1"/>
    <property type="gene ID" value="ENSMMOG00000021330.1"/>
</dbReference>
<dbReference type="AlphaFoldDB" id="A0A3Q3XGY9"/>
<protein>
    <recommendedName>
        <fullName evidence="3">Helically-extended SH3 domain-containing protein</fullName>
    </recommendedName>
</protein>
<feature type="compositionally biased region" description="Polar residues" evidence="2">
    <location>
        <begin position="277"/>
        <end position="293"/>
    </location>
</feature>
<feature type="region of interest" description="Disordered" evidence="2">
    <location>
        <begin position="1"/>
        <end position="354"/>
    </location>
</feature>
<dbReference type="Pfam" id="PF14603">
    <property type="entry name" value="hSH3"/>
    <property type="match status" value="1"/>
</dbReference>
<dbReference type="InterPro" id="IPR043443">
    <property type="entry name" value="FYB1/2-like"/>
</dbReference>
<evidence type="ECO:0000313" key="4">
    <source>
        <dbReference type="Ensembl" id="ENSMMOP00000028220.1"/>
    </source>
</evidence>